<feature type="domain" description="Nudix hydrolase" evidence="3">
    <location>
        <begin position="9"/>
        <end position="142"/>
    </location>
</feature>
<evidence type="ECO:0000259" key="3">
    <source>
        <dbReference type="PROSITE" id="PS51462"/>
    </source>
</evidence>
<dbReference type="CDD" id="cd04678">
    <property type="entry name" value="NUDIX_MTH2_Nudt15"/>
    <property type="match status" value="1"/>
</dbReference>
<dbReference type="PANTHER" id="PTHR16099:SF5">
    <property type="entry name" value="NUCLEOTIDE TRIPHOSPHATE DIPHOSPHATASE NUDT15"/>
    <property type="match status" value="1"/>
</dbReference>
<dbReference type="PROSITE" id="PS51462">
    <property type="entry name" value="NUDIX"/>
    <property type="match status" value="1"/>
</dbReference>
<evidence type="ECO:0000313" key="5">
    <source>
        <dbReference type="Proteomes" id="UP000237144"/>
    </source>
</evidence>
<protein>
    <submittedName>
        <fullName evidence="4">NUDIX hydrolase</fullName>
    </submittedName>
</protein>
<dbReference type="Proteomes" id="UP000237144">
    <property type="component" value="Unassembled WGS sequence"/>
</dbReference>
<gene>
    <name evidence="4" type="ORF">BMF94_6385</name>
</gene>
<comment type="similarity">
    <text evidence="2">Belongs to the Nudix hydrolase family.</text>
</comment>
<dbReference type="EMBL" id="PJQD01000113">
    <property type="protein sequence ID" value="POY70607.1"/>
    <property type="molecule type" value="Genomic_DNA"/>
</dbReference>
<comment type="caution">
    <text evidence="4">The sequence shown here is derived from an EMBL/GenBank/DDBJ whole genome shotgun (WGS) entry which is preliminary data.</text>
</comment>
<organism evidence="4 5">
    <name type="scientific">Rhodotorula taiwanensis</name>
    <dbReference type="NCBI Taxonomy" id="741276"/>
    <lineage>
        <taxon>Eukaryota</taxon>
        <taxon>Fungi</taxon>
        <taxon>Dikarya</taxon>
        <taxon>Basidiomycota</taxon>
        <taxon>Pucciniomycotina</taxon>
        <taxon>Microbotryomycetes</taxon>
        <taxon>Sporidiobolales</taxon>
        <taxon>Sporidiobolaceae</taxon>
        <taxon>Rhodotorula</taxon>
    </lineage>
</organism>
<evidence type="ECO:0000256" key="2">
    <source>
        <dbReference type="RuleBase" id="RU003476"/>
    </source>
</evidence>
<accession>A0A2S5B1F0</accession>
<keyword evidence="5" id="KW-1185">Reference proteome</keyword>
<dbReference type="PRINTS" id="PR00502">
    <property type="entry name" value="NUDIXFAMILY"/>
</dbReference>
<dbReference type="Gene3D" id="3.90.79.10">
    <property type="entry name" value="Nucleoside Triphosphate Pyrophosphohydrolase"/>
    <property type="match status" value="1"/>
</dbReference>
<dbReference type="InterPro" id="IPR020476">
    <property type="entry name" value="Nudix_hydrolase"/>
</dbReference>
<evidence type="ECO:0000256" key="1">
    <source>
        <dbReference type="ARBA" id="ARBA00022801"/>
    </source>
</evidence>
<dbReference type="InterPro" id="IPR020084">
    <property type="entry name" value="NUDIX_hydrolase_CS"/>
</dbReference>
<dbReference type="FunFam" id="3.90.79.10:FF:000060">
    <property type="entry name" value="Nudix hydrolase 1"/>
    <property type="match status" value="1"/>
</dbReference>
<dbReference type="PANTHER" id="PTHR16099">
    <property type="entry name" value="8-OXO-DGTP DIPHOSPHATES NUDT15"/>
    <property type="match status" value="1"/>
</dbReference>
<dbReference type="Pfam" id="PF00293">
    <property type="entry name" value="NUDIX"/>
    <property type="match status" value="1"/>
</dbReference>
<dbReference type="AlphaFoldDB" id="A0A2S5B1F0"/>
<keyword evidence="1 2" id="KW-0378">Hydrolase</keyword>
<evidence type="ECO:0000313" key="4">
    <source>
        <dbReference type="EMBL" id="POY70607.1"/>
    </source>
</evidence>
<dbReference type="SUPFAM" id="SSF55811">
    <property type="entry name" value="Nudix"/>
    <property type="match status" value="1"/>
</dbReference>
<dbReference type="InterPro" id="IPR000086">
    <property type="entry name" value="NUDIX_hydrolase_dom"/>
</dbReference>
<proteinExistence type="inferred from homology"/>
<dbReference type="InterPro" id="IPR015797">
    <property type="entry name" value="NUDIX_hydrolase-like_dom_sf"/>
</dbReference>
<reference evidence="4 5" key="1">
    <citation type="journal article" date="2018" name="Front. Microbiol.">
        <title>Prospects for Fungal Bioremediation of Acidic Radioactive Waste Sites: Characterization and Genome Sequence of Rhodotorula taiwanensis MD1149.</title>
        <authorList>
            <person name="Tkavc R."/>
            <person name="Matrosova V.Y."/>
            <person name="Grichenko O.E."/>
            <person name="Gostincar C."/>
            <person name="Volpe R.P."/>
            <person name="Klimenkova P."/>
            <person name="Gaidamakova E.K."/>
            <person name="Zhou C.E."/>
            <person name="Stewart B.J."/>
            <person name="Lyman M.G."/>
            <person name="Malfatti S.A."/>
            <person name="Rubinfeld B."/>
            <person name="Courtot M."/>
            <person name="Singh J."/>
            <person name="Dalgard C.L."/>
            <person name="Hamilton T."/>
            <person name="Frey K.G."/>
            <person name="Gunde-Cimerman N."/>
            <person name="Dugan L."/>
            <person name="Daly M.J."/>
        </authorList>
    </citation>
    <scope>NUCLEOTIDE SEQUENCE [LARGE SCALE GENOMIC DNA]</scope>
    <source>
        <strain evidence="4 5">MD1149</strain>
    </source>
</reference>
<dbReference type="OrthoDB" id="447842at2759"/>
<sequence length="155" mass="16902">MASPAATPQVRVGVGCFLFRSNGDFVTGVRKGSHGAVGALQLPGGHLDFGETPAACAAREVFEETGLTISDGDIHFVTATNDIFKREGKHYVTLFMACRVSDDVQPRVCEPEKCAGWTWHSWTDLQQLASAPDNDLFLPLQNLVKQMPNLDLRTI</sequence>
<dbReference type="STRING" id="741276.A0A2S5B1F0"/>
<dbReference type="GO" id="GO:0006203">
    <property type="term" value="P:dGTP catabolic process"/>
    <property type="evidence" value="ECO:0007669"/>
    <property type="project" value="TreeGrafter"/>
</dbReference>
<dbReference type="PROSITE" id="PS00893">
    <property type="entry name" value="NUDIX_BOX"/>
    <property type="match status" value="1"/>
</dbReference>
<dbReference type="GO" id="GO:0035539">
    <property type="term" value="F:8-oxo-7,8-dihydrodeoxyguanosine triphosphate pyrophosphatase activity"/>
    <property type="evidence" value="ECO:0007669"/>
    <property type="project" value="TreeGrafter"/>
</dbReference>
<name>A0A2S5B1F0_9BASI</name>
<dbReference type="GO" id="GO:0005829">
    <property type="term" value="C:cytosol"/>
    <property type="evidence" value="ECO:0007669"/>
    <property type="project" value="TreeGrafter"/>
</dbReference>